<dbReference type="InterPro" id="IPR036291">
    <property type="entry name" value="NAD(P)-bd_dom_sf"/>
</dbReference>
<name>A0A3N2AP38_9MICO</name>
<evidence type="ECO:0000256" key="1">
    <source>
        <dbReference type="SAM" id="MobiDB-lite"/>
    </source>
</evidence>
<dbReference type="Proteomes" id="UP000275456">
    <property type="component" value="Unassembled WGS sequence"/>
</dbReference>
<comment type="caution">
    <text evidence="3">The sequence shown here is derived from an EMBL/GenBank/DDBJ whole genome shotgun (WGS) entry which is preliminary data.</text>
</comment>
<dbReference type="Pfam" id="PF00107">
    <property type="entry name" value="ADH_zinc_N"/>
    <property type="match status" value="1"/>
</dbReference>
<keyword evidence="4" id="KW-1185">Reference proteome</keyword>
<dbReference type="EMBL" id="RKHJ01000001">
    <property type="protein sequence ID" value="ROR64819.1"/>
    <property type="molecule type" value="Genomic_DNA"/>
</dbReference>
<accession>A0A3N2AP38</accession>
<dbReference type="InterPro" id="IPR013149">
    <property type="entry name" value="ADH-like_C"/>
</dbReference>
<dbReference type="RefSeq" id="WP_123695982.1">
    <property type="nucleotide sequence ID" value="NZ_RKHJ01000001.1"/>
</dbReference>
<evidence type="ECO:0000259" key="2">
    <source>
        <dbReference type="Pfam" id="PF00107"/>
    </source>
</evidence>
<dbReference type="Gene3D" id="3.40.50.720">
    <property type="entry name" value="NAD(P)-binding Rossmann-like Domain"/>
    <property type="match status" value="1"/>
</dbReference>
<sequence length="160" mass="15841">MSERAATRGSDASAAAVALDALELSAGATLLITGAASAVGRAAVSLAVRNGLEVFVVAGAHDHDLLAALGATRFVSSAGDPAATLRGVRPSGVDAVLDAAGMRCAILPAVRSGGRIAGPHGWRPRLERGIRAVSGHVAPSEGRPGGTPLARDSRPAPDAT</sequence>
<organism evidence="3 4">
    <name type="scientific">Agrococcus jenensis</name>
    <dbReference type="NCBI Taxonomy" id="46353"/>
    <lineage>
        <taxon>Bacteria</taxon>
        <taxon>Bacillati</taxon>
        <taxon>Actinomycetota</taxon>
        <taxon>Actinomycetes</taxon>
        <taxon>Micrococcales</taxon>
        <taxon>Microbacteriaceae</taxon>
        <taxon>Agrococcus</taxon>
    </lineage>
</organism>
<feature type="domain" description="Alcohol dehydrogenase-like C-terminal" evidence="2">
    <location>
        <begin position="38"/>
        <end position="116"/>
    </location>
</feature>
<dbReference type="PANTHER" id="PTHR43482:SF1">
    <property type="entry name" value="PROTEIN AST1-RELATED"/>
    <property type="match status" value="1"/>
</dbReference>
<protein>
    <recommendedName>
        <fullName evidence="2">Alcohol dehydrogenase-like C-terminal domain-containing protein</fullName>
    </recommendedName>
</protein>
<evidence type="ECO:0000313" key="3">
    <source>
        <dbReference type="EMBL" id="ROR64819.1"/>
    </source>
</evidence>
<dbReference type="InterPro" id="IPR052585">
    <property type="entry name" value="Lipid_raft_assoc_Zn_ADH"/>
</dbReference>
<gene>
    <name evidence="3" type="ORF">EDD26_0168</name>
</gene>
<feature type="compositionally biased region" description="Basic and acidic residues" evidence="1">
    <location>
        <begin position="151"/>
        <end position="160"/>
    </location>
</feature>
<feature type="region of interest" description="Disordered" evidence="1">
    <location>
        <begin position="135"/>
        <end position="160"/>
    </location>
</feature>
<dbReference type="PANTHER" id="PTHR43482">
    <property type="entry name" value="PROTEIN AST1-RELATED"/>
    <property type="match status" value="1"/>
</dbReference>
<reference evidence="3 4" key="1">
    <citation type="submission" date="2018-11" db="EMBL/GenBank/DDBJ databases">
        <title>Sequencing the genomes of 1000 actinobacteria strains.</title>
        <authorList>
            <person name="Klenk H.-P."/>
        </authorList>
    </citation>
    <scope>NUCLEOTIDE SEQUENCE [LARGE SCALE GENOMIC DNA]</scope>
    <source>
        <strain evidence="3 4">DSM 9580</strain>
    </source>
</reference>
<dbReference type="SUPFAM" id="SSF51735">
    <property type="entry name" value="NAD(P)-binding Rossmann-fold domains"/>
    <property type="match status" value="1"/>
</dbReference>
<proteinExistence type="predicted"/>
<dbReference type="AlphaFoldDB" id="A0A3N2AP38"/>
<evidence type="ECO:0000313" key="4">
    <source>
        <dbReference type="Proteomes" id="UP000275456"/>
    </source>
</evidence>